<keyword evidence="6" id="KW-0238">DNA-binding</keyword>
<dbReference type="PANTHER" id="PTHR13604">
    <property type="entry name" value="DC12-RELATED"/>
    <property type="match status" value="1"/>
</dbReference>
<evidence type="ECO:0000256" key="5">
    <source>
        <dbReference type="ARBA" id="ARBA00023124"/>
    </source>
</evidence>
<dbReference type="PANTHER" id="PTHR13604:SF0">
    <property type="entry name" value="ABASIC SITE PROCESSING PROTEIN HMCES"/>
    <property type="match status" value="1"/>
</dbReference>
<keyword evidence="3" id="KW-0227">DNA damage</keyword>
<dbReference type="OrthoDB" id="9782620at2"/>
<evidence type="ECO:0000256" key="1">
    <source>
        <dbReference type="ARBA" id="ARBA00008136"/>
    </source>
</evidence>
<dbReference type="GO" id="GO:0106300">
    <property type="term" value="P:protein-DNA covalent cross-linking repair"/>
    <property type="evidence" value="ECO:0007669"/>
    <property type="project" value="InterPro"/>
</dbReference>
<dbReference type="GO" id="GO:0008233">
    <property type="term" value="F:peptidase activity"/>
    <property type="evidence" value="ECO:0007669"/>
    <property type="project" value="UniProtKB-KW"/>
</dbReference>
<keyword evidence="10" id="KW-1185">Reference proteome</keyword>
<comment type="similarity">
    <text evidence="1 8">Belongs to the SOS response-associated peptidase family.</text>
</comment>
<evidence type="ECO:0000256" key="8">
    <source>
        <dbReference type="RuleBase" id="RU364100"/>
    </source>
</evidence>
<accession>A0A1H5YMB9</accession>
<evidence type="ECO:0000313" key="10">
    <source>
        <dbReference type="Proteomes" id="UP000236731"/>
    </source>
</evidence>
<dbReference type="InterPro" id="IPR003738">
    <property type="entry name" value="SRAP"/>
</dbReference>
<evidence type="ECO:0000256" key="4">
    <source>
        <dbReference type="ARBA" id="ARBA00022801"/>
    </source>
</evidence>
<evidence type="ECO:0000313" key="9">
    <source>
        <dbReference type="EMBL" id="SEG25144.1"/>
    </source>
</evidence>
<dbReference type="SUPFAM" id="SSF143081">
    <property type="entry name" value="BB1717-like"/>
    <property type="match status" value="1"/>
</dbReference>
<name>A0A1H5YMB9_9SPHI</name>
<keyword evidence="4 8" id="KW-0378">Hydrolase</keyword>
<dbReference type="EC" id="3.4.-.-" evidence="8"/>
<sequence>MCYHVGSPSKSELKNKLPKKRIVYQQEQEIFHVSGFTRPVLPVTLNNDVDLVLGARWKLIPYWVKTEQDAAKYANTLNAESESIFEKASYKPYILKNRGLLYVTGFYEPHKASGKKESENYFIYKPQREIFTLGVVYAPFTDQETGETYPTFSIITTPANPLLEEIHNEKKRMPLIIGESDRDAWLFAQGRDEINALIKPYAGQLESHEVIRVTADRSGNTNRADIQNPLDKRTLF</sequence>
<keyword evidence="7" id="KW-0456">Lyase</keyword>
<dbReference type="RefSeq" id="WP_103906235.1">
    <property type="nucleotide sequence ID" value="NZ_CP049246.1"/>
</dbReference>
<organism evidence="9 10">
    <name type="scientific">Sphingobacterium lactis</name>
    <dbReference type="NCBI Taxonomy" id="797291"/>
    <lineage>
        <taxon>Bacteria</taxon>
        <taxon>Pseudomonadati</taxon>
        <taxon>Bacteroidota</taxon>
        <taxon>Sphingobacteriia</taxon>
        <taxon>Sphingobacteriales</taxon>
        <taxon>Sphingobacteriaceae</taxon>
        <taxon>Sphingobacterium</taxon>
    </lineage>
</organism>
<dbReference type="GO" id="GO:0003697">
    <property type="term" value="F:single-stranded DNA binding"/>
    <property type="evidence" value="ECO:0007669"/>
    <property type="project" value="InterPro"/>
</dbReference>
<evidence type="ECO:0000256" key="6">
    <source>
        <dbReference type="ARBA" id="ARBA00023125"/>
    </source>
</evidence>
<dbReference type="GO" id="GO:0006508">
    <property type="term" value="P:proteolysis"/>
    <property type="evidence" value="ECO:0007669"/>
    <property type="project" value="UniProtKB-KW"/>
</dbReference>
<keyword evidence="2 8" id="KW-0645">Protease</keyword>
<evidence type="ECO:0000256" key="7">
    <source>
        <dbReference type="ARBA" id="ARBA00023239"/>
    </source>
</evidence>
<protein>
    <recommendedName>
        <fullName evidence="8">Abasic site processing protein</fullName>
        <ecNumber evidence="8">3.4.-.-</ecNumber>
    </recommendedName>
</protein>
<dbReference type="GO" id="GO:0016829">
    <property type="term" value="F:lyase activity"/>
    <property type="evidence" value="ECO:0007669"/>
    <property type="project" value="UniProtKB-KW"/>
</dbReference>
<dbReference type="Gene3D" id="3.90.1680.10">
    <property type="entry name" value="SOS response associated peptidase-like"/>
    <property type="match status" value="1"/>
</dbReference>
<reference evidence="10" key="1">
    <citation type="submission" date="2016-10" db="EMBL/GenBank/DDBJ databases">
        <authorList>
            <person name="Varghese N."/>
            <person name="Submissions S."/>
        </authorList>
    </citation>
    <scope>NUCLEOTIDE SEQUENCE [LARGE SCALE GENOMIC DNA]</scope>
    <source>
        <strain evidence="10">DSM 22361</strain>
    </source>
</reference>
<evidence type="ECO:0000256" key="3">
    <source>
        <dbReference type="ARBA" id="ARBA00022763"/>
    </source>
</evidence>
<dbReference type="Pfam" id="PF02586">
    <property type="entry name" value="SRAP"/>
    <property type="match status" value="1"/>
</dbReference>
<dbReference type="InterPro" id="IPR036590">
    <property type="entry name" value="SRAP-like"/>
</dbReference>
<dbReference type="Proteomes" id="UP000236731">
    <property type="component" value="Unassembled WGS sequence"/>
</dbReference>
<evidence type="ECO:0000256" key="2">
    <source>
        <dbReference type="ARBA" id="ARBA00022670"/>
    </source>
</evidence>
<gene>
    <name evidence="9" type="ORF">SAMN05421877_10656</name>
</gene>
<dbReference type="EMBL" id="FNUT01000006">
    <property type="protein sequence ID" value="SEG25144.1"/>
    <property type="molecule type" value="Genomic_DNA"/>
</dbReference>
<proteinExistence type="inferred from homology"/>
<dbReference type="AlphaFoldDB" id="A0A1H5YMB9"/>
<keyword evidence="5" id="KW-0190">Covalent protein-DNA linkage</keyword>